<dbReference type="CDD" id="cd06261">
    <property type="entry name" value="TM_PBP2"/>
    <property type="match status" value="1"/>
</dbReference>
<dbReference type="InterPro" id="IPR035906">
    <property type="entry name" value="MetI-like_sf"/>
</dbReference>
<dbReference type="PANTHER" id="PTHR43163">
    <property type="entry name" value="DIPEPTIDE TRANSPORT SYSTEM PERMEASE PROTEIN DPPB-RELATED"/>
    <property type="match status" value="1"/>
</dbReference>
<keyword evidence="10" id="KW-1185">Reference proteome</keyword>
<dbReference type="AlphaFoldDB" id="A0A0P9D0P4"/>
<dbReference type="PATRIC" id="fig|186479.3.peg.10571"/>
<comment type="similarity">
    <text evidence="7">Belongs to the binding-protein-dependent transport system permease family.</text>
</comment>
<feature type="transmembrane region" description="Helical" evidence="7">
    <location>
        <begin position="258"/>
        <end position="282"/>
    </location>
</feature>
<keyword evidence="4 7" id="KW-0812">Transmembrane</keyword>
<dbReference type="GO" id="GO:0071916">
    <property type="term" value="F:dipeptide transmembrane transporter activity"/>
    <property type="evidence" value="ECO:0007669"/>
    <property type="project" value="TreeGrafter"/>
</dbReference>
<sequence length="335" mass="36608">MIRFILRRLAGLVFVMVGVSIITFALSQLVPVDPAASALGQNAREDQIQAYRKELGLDQPAPVQYFNYVRRLLQGDFGQSIRTRRPVADDLRDFFPATMELSLAAMLVAVVLGIALGILAALRRNSLADGAARVFALVGGSLPIFFVGLLMLALFYSKLRWLPGPGRLDAVLRPPERITGMYTLDSVLTGNWPIFQNSLRHLILPAVTLGYFSTAVVLRMTRSAMLEVLGQDYVRTAQAKGLRDRVVILRHALRNAMIPVLTTIGIVFGSLLSGAVLTETIFGWPGLGRYATTSVTSLDLPAVMGVTLVAAVVYPLVNLLVDIGYNFLDPRISVR</sequence>
<name>A0A0P9D0P4_9CHLR</name>
<dbReference type="PROSITE" id="PS50928">
    <property type="entry name" value="ABC_TM1"/>
    <property type="match status" value="1"/>
</dbReference>
<comment type="caution">
    <text evidence="9">The sequence shown here is derived from an EMBL/GenBank/DDBJ whole genome shotgun (WGS) entry which is preliminary data.</text>
</comment>
<evidence type="ECO:0000313" key="10">
    <source>
        <dbReference type="Proteomes" id="UP000050509"/>
    </source>
</evidence>
<proteinExistence type="inferred from homology"/>
<dbReference type="PANTHER" id="PTHR43163:SF8">
    <property type="entry name" value="D,D-DIPEPTIDE TRANSPORT SYSTEM PERMEASE PROTEIN DDPB-RELATED"/>
    <property type="match status" value="1"/>
</dbReference>
<dbReference type="Proteomes" id="UP000050509">
    <property type="component" value="Unassembled WGS sequence"/>
</dbReference>
<dbReference type="InterPro" id="IPR000515">
    <property type="entry name" value="MetI-like"/>
</dbReference>
<feature type="transmembrane region" description="Helical" evidence="7">
    <location>
        <begin position="302"/>
        <end position="328"/>
    </location>
</feature>
<evidence type="ECO:0000256" key="5">
    <source>
        <dbReference type="ARBA" id="ARBA00022989"/>
    </source>
</evidence>
<keyword evidence="6 7" id="KW-0472">Membrane</keyword>
<feature type="transmembrane region" description="Helical" evidence="7">
    <location>
        <begin position="9"/>
        <end position="30"/>
    </location>
</feature>
<keyword evidence="3" id="KW-1003">Cell membrane</keyword>
<dbReference type="GO" id="GO:0005886">
    <property type="term" value="C:plasma membrane"/>
    <property type="evidence" value="ECO:0007669"/>
    <property type="project" value="UniProtKB-SubCell"/>
</dbReference>
<evidence type="ECO:0000256" key="7">
    <source>
        <dbReference type="RuleBase" id="RU363032"/>
    </source>
</evidence>
<dbReference type="EMBL" id="LJCR01000870">
    <property type="protein sequence ID" value="KPV51545.1"/>
    <property type="molecule type" value="Genomic_DNA"/>
</dbReference>
<protein>
    <submittedName>
        <fullName evidence="9">Peptide ABC transporter permease</fullName>
    </submittedName>
</protein>
<evidence type="ECO:0000256" key="3">
    <source>
        <dbReference type="ARBA" id="ARBA00022475"/>
    </source>
</evidence>
<evidence type="ECO:0000313" key="9">
    <source>
        <dbReference type="EMBL" id="KPV51545.1"/>
    </source>
</evidence>
<evidence type="ECO:0000256" key="6">
    <source>
        <dbReference type="ARBA" id="ARBA00023136"/>
    </source>
</evidence>
<organism evidence="9 10">
    <name type="scientific">Kouleothrix aurantiaca</name>
    <dbReference type="NCBI Taxonomy" id="186479"/>
    <lineage>
        <taxon>Bacteria</taxon>
        <taxon>Bacillati</taxon>
        <taxon>Chloroflexota</taxon>
        <taxon>Chloroflexia</taxon>
        <taxon>Chloroflexales</taxon>
        <taxon>Roseiflexineae</taxon>
        <taxon>Roseiflexaceae</taxon>
        <taxon>Kouleothrix</taxon>
    </lineage>
</organism>
<dbReference type="InterPro" id="IPR045621">
    <property type="entry name" value="BPD_transp_1_N"/>
</dbReference>
<evidence type="ECO:0000256" key="2">
    <source>
        <dbReference type="ARBA" id="ARBA00022448"/>
    </source>
</evidence>
<feature type="transmembrane region" description="Helical" evidence="7">
    <location>
        <begin position="134"/>
        <end position="156"/>
    </location>
</feature>
<dbReference type="Pfam" id="PF00528">
    <property type="entry name" value="BPD_transp_1"/>
    <property type="match status" value="1"/>
</dbReference>
<evidence type="ECO:0000256" key="4">
    <source>
        <dbReference type="ARBA" id="ARBA00022692"/>
    </source>
</evidence>
<comment type="subcellular location">
    <subcellularLocation>
        <location evidence="1 7">Cell membrane</location>
        <topology evidence="1 7">Multi-pass membrane protein</topology>
    </subcellularLocation>
</comment>
<keyword evidence="2 7" id="KW-0813">Transport</keyword>
<gene>
    <name evidence="9" type="ORF">SE17_20590</name>
</gene>
<dbReference type="Gene3D" id="1.10.3720.10">
    <property type="entry name" value="MetI-like"/>
    <property type="match status" value="1"/>
</dbReference>
<evidence type="ECO:0000256" key="1">
    <source>
        <dbReference type="ARBA" id="ARBA00004651"/>
    </source>
</evidence>
<evidence type="ECO:0000259" key="8">
    <source>
        <dbReference type="PROSITE" id="PS50928"/>
    </source>
</evidence>
<dbReference type="SUPFAM" id="SSF161098">
    <property type="entry name" value="MetI-like"/>
    <property type="match status" value="1"/>
</dbReference>
<accession>A0A0P9D0P4</accession>
<feature type="domain" description="ABC transmembrane type-1" evidence="8">
    <location>
        <begin position="95"/>
        <end position="325"/>
    </location>
</feature>
<keyword evidence="5 7" id="KW-1133">Transmembrane helix</keyword>
<feature type="transmembrane region" description="Helical" evidence="7">
    <location>
        <begin position="101"/>
        <end position="122"/>
    </location>
</feature>
<reference evidence="9 10" key="1">
    <citation type="submission" date="2015-09" db="EMBL/GenBank/DDBJ databases">
        <title>Draft genome sequence of Kouleothrix aurantiaca JCM 19913.</title>
        <authorList>
            <person name="Hemp J."/>
        </authorList>
    </citation>
    <scope>NUCLEOTIDE SEQUENCE [LARGE SCALE GENOMIC DNA]</scope>
    <source>
        <strain evidence="9 10">COM-B</strain>
    </source>
</reference>
<dbReference type="Pfam" id="PF19300">
    <property type="entry name" value="BPD_transp_1_N"/>
    <property type="match status" value="1"/>
</dbReference>
<feature type="transmembrane region" description="Helical" evidence="7">
    <location>
        <begin position="199"/>
        <end position="218"/>
    </location>
</feature>